<dbReference type="EMBL" id="AWSA01000014">
    <property type="protein sequence ID" value="EWT02104.1"/>
    <property type="molecule type" value="Genomic_DNA"/>
</dbReference>
<dbReference type="STRING" id="1386089.N865_07115"/>
<protein>
    <submittedName>
        <fullName evidence="1">Uncharacterized protein</fullName>
    </submittedName>
</protein>
<dbReference type="AlphaFoldDB" id="W9GE21"/>
<name>W9GE21_9MICO</name>
<sequence>MTRWTSSLIEVIGLEHCRGAVLQSAPAPVVGCRHSPPGDTHSMRLEPGRAGSARPLVLEMDDFDGWSRAIPSTVTPSA</sequence>
<keyword evidence="2" id="KW-1185">Reference proteome</keyword>
<evidence type="ECO:0000313" key="2">
    <source>
        <dbReference type="Proteomes" id="UP000019489"/>
    </source>
</evidence>
<accession>W9GE21</accession>
<proteinExistence type="predicted"/>
<reference evidence="1 2" key="1">
    <citation type="submission" date="2013-08" db="EMBL/GenBank/DDBJ databases">
        <title>Intrasporangium oryzae NRRL B-24470.</title>
        <authorList>
            <person name="Liu H."/>
            <person name="Wang G."/>
        </authorList>
    </citation>
    <scope>NUCLEOTIDE SEQUENCE [LARGE SCALE GENOMIC DNA]</scope>
    <source>
        <strain evidence="1 2">NRRL B-24470</strain>
    </source>
</reference>
<dbReference type="Proteomes" id="UP000019489">
    <property type="component" value="Unassembled WGS sequence"/>
</dbReference>
<comment type="caution">
    <text evidence="1">The sequence shown here is derived from an EMBL/GenBank/DDBJ whole genome shotgun (WGS) entry which is preliminary data.</text>
</comment>
<gene>
    <name evidence="1" type="ORF">N865_07115</name>
</gene>
<organism evidence="1 2">
    <name type="scientific">Intrasporangium oryzae NRRL B-24470</name>
    <dbReference type="NCBI Taxonomy" id="1386089"/>
    <lineage>
        <taxon>Bacteria</taxon>
        <taxon>Bacillati</taxon>
        <taxon>Actinomycetota</taxon>
        <taxon>Actinomycetes</taxon>
        <taxon>Micrococcales</taxon>
        <taxon>Intrasporangiaceae</taxon>
        <taxon>Intrasporangium</taxon>
    </lineage>
</organism>
<evidence type="ECO:0000313" key="1">
    <source>
        <dbReference type="EMBL" id="EWT02104.1"/>
    </source>
</evidence>